<evidence type="ECO:0000313" key="2">
    <source>
        <dbReference type="EMBL" id="MFC4158406.1"/>
    </source>
</evidence>
<keyword evidence="3" id="KW-1185">Reference proteome</keyword>
<accession>A0ABV8MM60</accession>
<reference evidence="3" key="1">
    <citation type="journal article" date="2019" name="Int. J. Syst. Evol. Microbiol.">
        <title>The Global Catalogue of Microorganisms (GCM) 10K type strain sequencing project: providing services to taxonomists for standard genome sequencing and annotation.</title>
        <authorList>
            <consortium name="The Broad Institute Genomics Platform"/>
            <consortium name="The Broad Institute Genome Sequencing Center for Infectious Disease"/>
            <person name="Wu L."/>
            <person name="Ma J."/>
        </authorList>
    </citation>
    <scope>NUCLEOTIDE SEQUENCE [LARGE SCALE GENOMIC DNA]</scope>
    <source>
        <strain evidence="3">LMG 29894</strain>
    </source>
</reference>
<gene>
    <name evidence="2" type="ORF">ACFOW7_03430</name>
</gene>
<dbReference type="CDD" id="cd17748">
    <property type="entry name" value="BRCT_DNA_ligase_like"/>
    <property type="match status" value="1"/>
</dbReference>
<protein>
    <submittedName>
        <fullName evidence="2">BRCT domain-containing protein</fullName>
    </submittedName>
</protein>
<comment type="caution">
    <text evidence="2">The sequence shown here is derived from an EMBL/GenBank/DDBJ whole genome shotgun (WGS) entry which is preliminary data.</text>
</comment>
<evidence type="ECO:0000259" key="1">
    <source>
        <dbReference type="PROSITE" id="PS50172"/>
    </source>
</evidence>
<dbReference type="Gene3D" id="3.40.50.10190">
    <property type="entry name" value="BRCT domain"/>
    <property type="match status" value="1"/>
</dbReference>
<dbReference type="InterPro" id="IPR036420">
    <property type="entry name" value="BRCT_dom_sf"/>
</dbReference>
<evidence type="ECO:0000313" key="3">
    <source>
        <dbReference type="Proteomes" id="UP001595791"/>
    </source>
</evidence>
<dbReference type="Pfam" id="PF00533">
    <property type="entry name" value="BRCT"/>
    <property type="match status" value="1"/>
</dbReference>
<dbReference type="SMART" id="SM00292">
    <property type="entry name" value="BRCT"/>
    <property type="match status" value="1"/>
</dbReference>
<sequence length="214" mass="23969">MSSHLITLYCKVTEPGHLRQIKKFMALLEEENYEAIEAIDEAAVLFDIEDVVLLHHQALPDNLLCLKLDTAPSFELEGLHAFLQNLGAEEIEMLGFSTQVGEYFFMQNGELLDRYHETQWHYLKDPSQAFFDQTVVVTGTFAEHDRAAIETLVTANGGKVQQAVNGKTTLLIVGSKPGRSKLDKATELGIPTLDAAEFWRRIEETQTSQATGED</sequence>
<dbReference type="InterPro" id="IPR001357">
    <property type="entry name" value="BRCT_dom"/>
</dbReference>
<dbReference type="Proteomes" id="UP001595791">
    <property type="component" value="Unassembled WGS sequence"/>
</dbReference>
<dbReference type="EMBL" id="JBHSBU010000001">
    <property type="protein sequence ID" value="MFC4158406.1"/>
    <property type="molecule type" value="Genomic_DNA"/>
</dbReference>
<name>A0ABV8MM60_9NEIS</name>
<proteinExistence type="predicted"/>
<organism evidence="2 3">
    <name type="scientific">Chitinimonas lacunae</name>
    <dbReference type="NCBI Taxonomy" id="1963018"/>
    <lineage>
        <taxon>Bacteria</taxon>
        <taxon>Pseudomonadati</taxon>
        <taxon>Pseudomonadota</taxon>
        <taxon>Betaproteobacteria</taxon>
        <taxon>Neisseriales</taxon>
        <taxon>Chitinibacteraceae</taxon>
        <taxon>Chitinimonas</taxon>
    </lineage>
</organism>
<feature type="domain" description="BRCT" evidence="1">
    <location>
        <begin position="125"/>
        <end position="199"/>
    </location>
</feature>
<dbReference type="RefSeq" id="WP_378161043.1">
    <property type="nucleotide sequence ID" value="NZ_JBHSBU010000001.1"/>
</dbReference>
<dbReference type="SUPFAM" id="SSF52113">
    <property type="entry name" value="BRCT domain"/>
    <property type="match status" value="1"/>
</dbReference>
<dbReference type="PROSITE" id="PS50172">
    <property type="entry name" value="BRCT"/>
    <property type="match status" value="1"/>
</dbReference>